<evidence type="ECO:0000259" key="6">
    <source>
        <dbReference type="PROSITE" id="PS50885"/>
    </source>
</evidence>
<evidence type="ECO:0000256" key="2">
    <source>
        <dbReference type="ARBA" id="ARBA00029447"/>
    </source>
</evidence>
<dbReference type="RefSeq" id="WP_257742816.1">
    <property type="nucleotide sequence ID" value="NZ_CP096115.1"/>
</dbReference>
<feature type="domain" description="HAMP" evidence="6">
    <location>
        <begin position="916"/>
        <end position="968"/>
    </location>
</feature>
<dbReference type="Pfam" id="PF00989">
    <property type="entry name" value="PAS"/>
    <property type="match status" value="1"/>
</dbReference>
<dbReference type="CDD" id="cd00130">
    <property type="entry name" value="PAS"/>
    <property type="match status" value="3"/>
</dbReference>
<dbReference type="InterPro" id="IPR000014">
    <property type="entry name" value="PAS"/>
</dbReference>
<evidence type="ECO:0000259" key="5">
    <source>
        <dbReference type="PROSITE" id="PS50112"/>
    </source>
</evidence>
<dbReference type="Pfam" id="PF00015">
    <property type="entry name" value="MCPsignal"/>
    <property type="match status" value="1"/>
</dbReference>
<dbReference type="SMART" id="SM00091">
    <property type="entry name" value="PAS"/>
    <property type="match status" value="6"/>
</dbReference>
<proteinExistence type="inferred from homology"/>
<evidence type="ECO:0000313" key="7">
    <source>
        <dbReference type="EMBL" id="UUX92673.1"/>
    </source>
</evidence>
<organism evidence="7 8">
    <name type="scientific">Methanoplanus endosymbiosus</name>
    <dbReference type="NCBI Taxonomy" id="33865"/>
    <lineage>
        <taxon>Archaea</taxon>
        <taxon>Methanobacteriati</taxon>
        <taxon>Methanobacteriota</taxon>
        <taxon>Stenosarchaea group</taxon>
        <taxon>Methanomicrobia</taxon>
        <taxon>Methanomicrobiales</taxon>
        <taxon>Methanomicrobiaceae</taxon>
        <taxon>Methanoplanus</taxon>
    </lineage>
</organism>
<evidence type="ECO:0000256" key="1">
    <source>
        <dbReference type="ARBA" id="ARBA00023224"/>
    </source>
</evidence>
<dbReference type="Gene3D" id="1.10.287.950">
    <property type="entry name" value="Methyl-accepting chemotaxis protein"/>
    <property type="match status" value="1"/>
</dbReference>
<feature type="domain" description="PAS" evidence="5">
    <location>
        <begin position="562"/>
        <end position="610"/>
    </location>
</feature>
<dbReference type="GO" id="GO:0007165">
    <property type="term" value="P:signal transduction"/>
    <property type="evidence" value="ECO:0007669"/>
    <property type="project" value="UniProtKB-KW"/>
</dbReference>
<dbReference type="Pfam" id="PF10114">
    <property type="entry name" value="PocR"/>
    <property type="match status" value="1"/>
</dbReference>
<dbReference type="GeneID" id="74306161"/>
<dbReference type="InterPro" id="IPR013767">
    <property type="entry name" value="PAS_fold"/>
</dbReference>
<dbReference type="SMART" id="SM00283">
    <property type="entry name" value="MA"/>
    <property type="match status" value="1"/>
</dbReference>
<keyword evidence="8" id="KW-1185">Reference proteome</keyword>
<dbReference type="Proteomes" id="UP001060368">
    <property type="component" value="Chromosome"/>
</dbReference>
<dbReference type="Pfam" id="PF08448">
    <property type="entry name" value="PAS_4"/>
    <property type="match status" value="2"/>
</dbReference>
<dbReference type="SUPFAM" id="SSF55785">
    <property type="entry name" value="PYP-like sensor domain (PAS domain)"/>
    <property type="match status" value="6"/>
</dbReference>
<dbReference type="SUPFAM" id="SSF58104">
    <property type="entry name" value="Methyl-accepting chemotaxis protein (MCP) signaling domain"/>
    <property type="match status" value="1"/>
</dbReference>
<evidence type="ECO:0000313" key="8">
    <source>
        <dbReference type="Proteomes" id="UP001060368"/>
    </source>
</evidence>
<sequence>MSNQTNNINITDLIPAEELQKIQNKFSELNNVASVIMDPEGRMITEPVNFCRVCQIIRDTEIGSRNCAEANHCLSENTLKSLRPTVEKCHRCGFIDGAVPIVVNGRYIATWAVGQTKIEELPEEDIKKYAEKIGADPDLLWDEYKKIPLNDEKTFKKIIEFLAIFSEKLSELAYASLLADEENKKRLEAEGELNSRVHELDAINRKSAVMIEENPVAMLLTDSSYAITDHNRAFLEMSGYSPEELKNMNLLDIPHKVIDNFSLKDLLEDKKKRRGNVELNLPKYSGVFDSYALPLTDSGGRITNVLLVFVDITETYRREKEILKLQNQTNAMIEENPLSVTIISPELKFLSANPAFYDLSGFTEEKLTSMHCLDLDITKFEGEGAKHVIHTKKRGEGFVEWNLPSGTKYITIYTIPFFDENHDITHMMGVYIDETDKYRKELEITELQNKTNTIIEENPAAILLMDKNFRTASTNRSWLEITGYSRDRVLGMKLSEYDIYDRTGSGAYEALERKMQVDGSLSLKCPAGNKRLEYYYIPLKDENGDVTDILAVYFDVTDVAEKMNQIETMIDQNPLSVTIISPELRFTSANPAFYALSGYTTEEVIGKHMLDLDITKFEGEGAKHVIHTKKRGEAFVEWNLPAGTKYVRLYTIPFFDEQHEITHMMGVYIDETEKYHKEQEITELQNKTNAMIEENPAAILLLNKNFRITSTNKSWLNITGFTRDQILRMRLSDYDISGRSGKSASEAFSGKIQVDGSLSLKCPAGIKRLDYYYIPLKNEKSEVTDILAVYFDVTDMAEKMNQIETMIDQNPLSVTIISPELRFTSANPAFYALSGYTTEEVIGKHMLDLDITKFEGEGAKHVIHTKKRGEAFVEWNLPAGTKHVRLYTIPFFDERHEITHMMGVYVDETEKYNANKAFIRSAGEIENSLEALAAGDLSKPAQRYEGDPLDKIKADYNQAVETLSSMLKEVIESTGGLERMIQDVGNGADNIAMLSQNVTESAENTGDGVKKQILQLESVLHDIDNLSTSTNDIADRSNDVSDLTAGVSDAGASALNLGNEATGKMKAVEENSELAMNEIGNLNKEIQEISNVVRIITDIANQTNLLALNAAIEAARAGEAGRGFAVVAAEVKNLAGESKEAAGDIVKMIEGITSGSKRTSESMKKVYDEIISGIISVNQTIDALNHMVDDVNSVTSSMDEISGATAAQASATDNVTKSIDIISTMIMDADSNMDNLIKIAGDSSASGEQIAGNSEEMRNMIQKLKERVDEFKI</sequence>
<protein>
    <submittedName>
        <fullName evidence="7">PAS domain S-box protein</fullName>
    </submittedName>
</protein>
<keyword evidence="1 3" id="KW-0807">Transducer</keyword>
<dbReference type="PANTHER" id="PTHR32089:SF112">
    <property type="entry name" value="LYSOZYME-LIKE PROTEIN-RELATED"/>
    <property type="match status" value="1"/>
</dbReference>
<dbReference type="GO" id="GO:0016020">
    <property type="term" value="C:membrane"/>
    <property type="evidence" value="ECO:0007669"/>
    <property type="project" value="InterPro"/>
</dbReference>
<name>A0A9E7PM32_9EURY</name>
<dbReference type="CDD" id="cd11386">
    <property type="entry name" value="MCP_signal"/>
    <property type="match status" value="1"/>
</dbReference>
<dbReference type="InterPro" id="IPR018771">
    <property type="entry name" value="PocR_dom"/>
</dbReference>
<feature type="domain" description="PAS" evidence="5">
    <location>
        <begin position="799"/>
        <end position="847"/>
    </location>
</feature>
<dbReference type="EMBL" id="CP096115">
    <property type="protein sequence ID" value="UUX92673.1"/>
    <property type="molecule type" value="Genomic_DNA"/>
</dbReference>
<dbReference type="InterPro" id="IPR035965">
    <property type="entry name" value="PAS-like_dom_sf"/>
</dbReference>
<dbReference type="InterPro" id="IPR003660">
    <property type="entry name" value="HAMP_dom"/>
</dbReference>
<dbReference type="PANTHER" id="PTHR32089">
    <property type="entry name" value="METHYL-ACCEPTING CHEMOTAXIS PROTEIN MCPB"/>
    <property type="match status" value="1"/>
</dbReference>
<evidence type="ECO:0000259" key="4">
    <source>
        <dbReference type="PROSITE" id="PS50111"/>
    </source>
</evidence>
<dbReference type="InterPro" id="IPR013656">
    <property type="entry name" value="PAS_4"/>
</dbReference>
<accession>A0A9E7PM32</accession>
<dbReference type="Gene3D" id="3.30.450.20">
    <property type="entry name" value="PAS domain"/>
    <property type="match status" value="6"/>
</dbReference>
<dbReference type="AlphaFoldDB" id="A0A9E7PM32"/>
<dbReference type="PROSITE" id="PS50885">
    <property type="entry name" value="HAMP"/>
    <property type="match status" value="1"/>
</dbReference>
<dbReference type="PROSITE" id="PS50111">
    <property type="entry name" value="CHEMOTAXIS_TRANSDUC_2"/>
    <property type="match status" value="1"/>
</dbReference>
<gene>
    <name evidence="7" type="ORF">L6E24_00665</name>
</gene>
<feature type="domain" description="PAS" evidence="5">
    <location>
        <begin position="447"/>
        <end position="491"/>
    </location>
</feature>
<dbReference type="PROSITE" id="PS50112">
    <property type="entry name" value="PAS"/>
    <property type="match status" value="4"/>
</dbReference>
<feature type="domain" description="PAS" evidence="5">
    <location>
        <begin position="210"/>
        <end position="251"/>
    </location>
</feature>
<dbReference type="InterPro" id="IPR004089">
    <property type="entry name" value="MCPsignal_dom"/>
</dbReference>
<comment type="similarity">
    <text evidence="2">Belongs to the methyl-accepting chemotaxis (MCP) protein family.</text>
</comment>
<dbReference type="NCBIfam" id="TIGR00229">
    <property type="entry name" value="sensory_box"/>
    <property type="match status" value="4"/>
</dbReference>
<dbReference type="KEGG" id="mend:L6E24_00665"/>
<evidence type="ECO:0000256" key="3">
    <source>
        <dbReference type="PROSITE-ProRule" id="PRU00284"/>
    </source>
</evidence>
<dbReference type="Pfam" id="PF13426">
    <property type="entry name" value="PAS_9"/>
    <property type="match status" value="3"/>
</dbReference>
<reference evidence="7" key="1">
    <citation type="submission" date="2022-04" db="EMBL/GenBank/DDBJ databases">
        <title>Complete genome of Methanoplanus endosymbiosus DSM 3599.</title>
        <authorList>
            <person name="Chen S.-C."/>
            <person name="You Y.-T."/>
            <person name="Zhou Y.-Z."/>
            <person name="Lai M.-C."/>
        </authorList>
    </citation>
    <scope>NUCLEOTIDE SEQUENCE</scope>
    <source>
        <strain evidence="7">DSM 3599</strain>
    </source>
</reference>
<feature type="domain" description="Methyl-accepting transducer" evidence="4">
    <location>
        <begin position="987"/>
        <end position="1223"/>
    </location>
</feature>